<keyword evidence="7" id="KW-1185">Reference proteome</keyword>
<name>A0AAD4QD13_9AGAM</name>
<dbReference type="InterPro" id="IPR001680">
    <property type="entry name" value="WD40_rpt"/>
</dbReference>
<dbReference type="Pfam" id="PF00400">
    <property type="entry name" value="WD40"/>
    <property type="match status" value="1"/>
</dbReference>
<dbReference type="PANTHER" id="PTHR19854:SF1">
    <property type="entry name" value="GUANINE NUCLEOTIDE-BINDING PROTEIN SUBUNIT BETA-LIKE PROTEIN 1"/>
    <property type="match status" value="1"/>
</dbReference>
<feature type="region of interest" description="Disordered" evidence="5">
    <location>
        <begin position="351"/>
        <end position="429"/>
    </location>
</feature>
<evidence type="ECO:0000256" key="1">
    <source>
        <dbReference type="ARBA" id="ARBA00022574"/>
    </source>
</evidence>
<feature type="compositionally biased region" description="Acidic residues" evidence="5">
    <location>
        <begin position="392"/>
        <end position="404"/>
    </location>
</feature>
<dbReference type="Proteomes" id="UP001201163">
    <property type="component" value="Unassembled WGS sequence"/>
</dbReference>
<reference evidence="6" key="1">
    <citation type="submission" date="2022-01" db="EMBL/GenBank/DDBJ databases">
        <title>Comparative genomics reveals a dynamic genome evolution in the ectomycorrhizal milk-cap (Lactarius) mushrooms.</title>
        <authorList>
            <consortium name="DOE Joint Genome Institute"/>
            <person name="Lebreton A."/>
            <person name="Tang N."/>
            <person name="Kuo A."/>
            <person name="LaButti K."/>
            <person name="Drula E."/>
            <person name="Barry K."/>
            <person name="Clum A."/>
            <person name="Lipzen A."/>
            <person name="Mousain D."/>
            <person name="Ng V."/>
            <person name="Wang R."/>
            <person name="Wang X."/>
            <person name="Dai Y."/>
            <person name="Henrissat B."/>
            <person name="Grigoriev I.V."/>
            <person name="Guerin-Laguette A."/>
            <person name="Yu F."/>
            <person name="Martin F.M."/>
        </authorList>
    </citation>
    <scope>NUCLEOTIDE SEQUENCE</scope>
    <source>
        <strain evidence="6">QP</strain>
    </source>
</reference>
<dbReference type="SUPFAM" id="SSF50978">
    <property type="entry name" value="WD40 repeat-like"/>
    <property type="match status" value="1"/>
</dbReference>
<protein>
    <recommendedName>
        <fullName evidence="4">ASTRA-associated protein 1</fullName>
    </recommendedName>
</protein>
<keyword evidence="1" id="KW-0853">WD repeat</keyword>
<proteinExistence type="inferred from homology"/>
<dbReference type="AlphaFoldDB" id="A0AAD4QD13"/>
<comment type="similarity">
    <text evidence="3">Belongs to the WD repeat ASA1 family.</text>
</comment>
<keyword evidence="2" id="KW-0677">Repeat</keyword>
<dbReference type="Gene3D" id="2.130.10.10">
    <property type="entry name" value="YVTN repeat-like/Quinoprotein amine dehydrogenase"/>
    <property type="match status" value="2"/>
</dbReference>
<feature type="compositionally biased region" description="Basic residues" evidence="5">
    <location>
        <begin position="360"/>
        <end position="375"/>
    </location>
</feature>
<evidence type="ECO:0000256" key="5">
    <source>
        <dbReference type="SAM" id="MobiDB-lite"/>
    </source>
</evidence>
<evidence type="ECO:0000313" key="6">
    <source>
        <dbReference type="EMBL" id="KAH8990304.1"/>
    </source>
</evidence>
<evidence type="ECO:0000256" key="4">
    <source>
        <dbReference type="ARBA" id="ARBA00040563"/>
    </source>
</evidence>
<gene>
    <name evidence="6" type="ORF">EDB92DRAFT_1865675</name>
</gene>
<evidence type="ECO:0000256" key="3">
    <source>
        <dbReference type="ARBA" id="ARBA00037931"/>
    </source>
</evidence>
<dbReference type="InterPro" id="IPR036322">
    <property type="entry name" value="WD40_repeat_dom_sf"/>
</dbReference>
<dbReference type="PANTHER" id="PTHR19854">
    <property type="entry name" value="TRANSDUCIN BETA-LIKE 3"/>
    <property type="match status" value="1"/>
</dbReference>
<dbReference type="SMART" id="SM00320">
    <property type="entry name" value="WD40"/>
    <property type="match status" value="6"/>
</dbReference>
<evidence type="ECO:0000256" key="2">
    <source>
        <dbReference type="ARBA" id="ARBA00022737"/>
    </source>
</evidence>
<dbReference type="InterPro" id="IPR015943">
    <property type="entry name" value="WD40/YVTN_repeat-like_dom_sf"/>
</dbReference>
<comment type="caution">
    <text evidence="6">The sequence shown here is derived from an EMBL/GenBank/DDBJ whole genome shotgun (WGS) entry which is preliminary data.</text>
</comment>
<sequence length="461" mass="49660">MSSSSLAPIAPPPLHTIRSHNSAVSTLFVSGDNERIYSGDVSGLVVITSTRSIRPLASWKAHTDGLLGVEEWGEQQVITHGRDNKLHVWRRPSHGPSTVGGGSASSPGTLELELSYSLDVNALNFCRFSLLPLHDGEALVAVPNLVESSLADIWVLPSMERIHAAIGKGSLDVPTIPGSDGRGVKNPTGIIMSMHLLPAPGAIDDRALSLISSYENGSVKLWKYRNLAKERSIEGIGWECVWSSKLHVESVMATALSLDRSVALSVSADHLVGRYDLGVNPDSNDSAGTVHRTKHPGNGAVAVHDEGRVCAIGGWDGRVRLFSTKSFKSLGTLIHHKAGIQALAFAHTRLPVAPAPPGQHCHRHHHRRHRHHHHHQQEQEQQRHASATDGGEAAEMDSCTEEGNADIGEGRGGDDDDDEMTMGEKARRARWLVSGGKDGRVVIWELMDFSGAKSGGPSTQR</sequence>
<evidence type="ECO:0000313" key="7">
    <source>
        <dbReference type="Proteomes" id="UP001201163"/>
    </source>
</evidence>
<accession>A0AAD4QD13</accession>
<organism evidence="6 7">
    <name type="scientific">Lactarius akahatsu</name>
    <dbReference type="NCBI Taxonomy" id="416441"/>
    <lineage>
        <taxon>Eukaryota</taxon>
        <taxon>Fungi</taxon>
        <taxon>Dikarya</taxon>
        <taxon>Basidiomycota</taxon>
        <taxon>Agaricomycotina</taxon>
        <taxon>Agaricomycetes</taxon>
        <taxon>Russulales</taxon>
        <taxon>Russulaceae</taxon>
        <taxon>Lactarius</taxon>
    </lineage>
</organism>
<dbReference type="EMBL" id="JAKELL010000031">
    <property type="protein sequence ID" value="KAH8990304.1"/>
    <property type="molecule type" value="Genomic_DNA"/>
</dbReference>